<dbReference type="EMBL" id="CACRXK020006072">
    <property type="protein sequence ID" value="CAB4008267.1"/>
    <property type="molecule type" value="Genomic_DNA"/>
</dbReference>
<dbReference type="OrthoDB" id="5986837at2759"/>
<gene>
    <name evidence="1" type="ORF">PACLA_8A010285</name>
</gene>
<organism evidence="1 2">
    <name type="scientific">Paramuricea clavata</name>
    <name type="common">Red gorgonian</name>
    <name type="synonym">Violescent sea-whip</name>
    <dbReference type="NCBI Taxonomy" id="317549"/>
    <lineage>
        <taxon>Eukaryota</taxon>
        <taxon>Metazoa</taxon>
        <taxon>Cnidaria</taxon>
        <taxon>Anthozoa</taxon>
        <taxon>Octocorallia</taxon>
        <taxon>Malacalcyonacea</taxon>
        <taxon>Plexauridae</taxon>
        <taxon>Paramuricea</taxon>
    </lineage>
</organism>
<evidence type="ECO:0000313" key="1">
    <source>
        <dbReference type="EMBL" id="CAB4008267.1"/>
    </source>
</evidence>
<dbReference type="AlphaFoldDB" id="A0A7D9EH63"/>
<name>A0A7D9EH63_PARCT</name>
<proteinExistence type="predicted"/>
<keyword evidence="2" id="KW-1185">Reference proteome</keyword>
<reference evidence="1" key="1">
    <citation type="submission" date="2020-04" db="EMBL/GenBank/DDBJ databases">
        <authorList>
            <person name="Alioto T."/>
            <person name="Alioto T."/>
            <person name="Gomez Garrido J."/>
        </authorList>
    </citation>
    <scope>NUCLEOTIDE SEQUENCE</scope>
    <source>
        <strain evidence="1">A484AB</strain>
    </source>
</reference>
<dbReference type="Proteomes" id="UP001152795">
    <property type="component" value="Unassembled WGS sequence"/>
</dbReference>
<evidence type="ECO:0000313" key="2">
    <source>
        <dbReference type="Proteomes" id="UP001152795"/>
    </source>
</evidence>
<accession>A0A7D9EH63</accession>
<protein>
    <submittedName>
        <fullName evidence="1">Uncharacterized protein</fullName>
    </submittedName>
</protein>
<comment type="caution">
    <text evidence="1">The sequence shown here is derived from an EMBL/GenBank/DDBJ whole genome shotgun (WGS) entry which is preliminary data.</text>
</comment>
<sequence>MHENQGCPPSLSNQGKLRLPKKKSELVDCLLADGTAAQSTRETVNVTIIDGAVAVNMIRPSKETTFEDYALKSFLPYIETQSRLVDRIDVVWDVYVQNSLKHTTRCNRGAGVRRRISASSPIPRNWGEFLRVDENKTQLLKFLAEYLSNHNMEKQVITTVGNQVLSTA</sequence>